<protein>
    <submittedName>
        <fullName evidence="2">Uncharacterized protein</fullName>
    </submittedName>
</protein>
<reference evidence="2" key="1">
    <citation type="submission" date="2021-03" db="EMBL/GenBank/DDBJ databases">
        <title>Legionella lytica PCM 2298.</title>
        <authorList>
            <person name="Koper P."/>
        </authorList>
    </citation>
    <scope>NUCLEOTIDE SEQUENCE</scope>
    <source>
        <strain evidence="2">PCM 2298</strain>
    </source>
</reference>
<evidence type="ECO:0000313" key="3">
    <source>
        <dbReference type="Proteomes" id="UP001057474"/>
    </source>
</evidence>
<feature type="compositionally biased region" description="Basic and acidic residues" evidence="1">
    <location>
        <begin position="205"/>
        <end position="225"/>
    </location>
</feature>
<name>A0ABY4Y755_9GAMM</name>
<feature type="compositionally biased region" description="Basic residues" evidence="1">
    <location>
        <begin position="1"/>
        <end position="12"/>
    </location>
</feature>
<keyword evidence="3" id="KW-1185">Reference proteome</keyword>
<evidence type="ECO:0000256" key="1">
    <source>
        <dbReference type="SAM" id="MobiDB-lite"/>
    </source>
</evidence>
<organism evidence="2 3">
    <name type="scientific">Legionella lytica</name>
    <dbReference type="NCBI Taxonomy" id="96232"/>
    <lineage>
        <taxon>Bacteria</taxon>
        <taxon>Pseudomonadati</taxon>
        <taxon>Pseudomonadota</taxon>
        <taxon>Gammaproteobacteria</taxon>
        <taxon>Legionellales</taxon>
        <taxon>Legionellaceae</taxon>
        <taxon>Legionella</taxon>
    </lineage>
</organism>
<proteinExistence type="predicted"/>
<feature type="region of interest" description="Disordered" evidence="1">
    <location>
        <begin position="1"/>
        <end position="22"/>
    </location>
</feature>
<feature type="compositionally biased region" description="Basic and acidic residues" evidence="1">
    <location>
        <begin position="13"/>
        <end position="22"/>
    </location>
</feature>
<evidence type="ECO:0000313" key="2">
    <source>
        <dbReference type="EMBL" id="USQ13458.1"/>
    </source>
</evidence>
<sequence>MSKRKRNRHKSHHENIKKEEVTKEEEIKCEGSYLQQGCDFVGQSIKGYLTKENLIIAGGEAFNYLMLTIDPYQKELSDIAAQAKKLVHTGSAVESIAQSKGINVENIPGYHACNTYILNSQMGYSEAIDEYLGLDTIQNHNKLMGQIMTAAAISVVSRVPTMVSTIGHSITSTIRFFGYGNEATEKVEQTPIKSSEQENPNTSEYKADGTEKFKDYKDKYNSQKNDEEELSDDVSISLSTVG</sequence>
<gene>
    <name evidence="2" type="ORF">J2N86_12320</name>
</gene>
<dbReference type="EMBL" id="CP071527">
    <property type="protein sequence ID" value="USQ13458.1"/>
    <property type="molecule type" value="Genomic_DNA"/>
</dbReference>
<feature type="compositionally biased region" description="Polar residues" evidence="1">
    <location>
        <begin position="191"/>
        <end position="204"/>
    </location>
</feature>
<dbReference type="Proteomes" id="UP001057474">
    <property type="component" value="Chromosome"/>
</dbReference>
<dbReference type="RefSeq" id="WP_252579756.1">
    <property type="nucleotide sequence ID" value="NZ_CP071527.1"/>
</dbReference>
<accession>A0ABY4Y755</accession>
<feature type="region of interest" description="Disordered" evidence="1">
    <location>
        <begin position="188"/>
        <end position="242"/>
    </location>
</feature>